<sequence length="352" mass="39181">MVGFLKTIFAAVLATLLVVGHARAQTYPDYSEVYVNDFANLFSTEQAQEIRNKLEDLRTQHDIEFTVVTIHSMTDYGHAGAIEPFATGLFNTWGVGNAERNDGILMLVAVNDRLMRIEVGSGYGTTKNDAMKDIIDHTIVPKFRSDAYFEGINRGVDQVIRDLTGAYPGESEMSGSEKALAGAKRVLENLGAWIWLILAPFAAIPVKLFRSWQRNHTRKCPYDKTDMVRLDEHWDDNHLQPGQITEEQLDSIDYDVWQCQICQHVTIEAYKSWFSRFGACRSCGYQTLEGDETILESATTSSTGRKRIDYTCHHCHDNYSVTRTIPKKTSSSSSSSSFGGGSSSGGGASGSW</sequence>
<feature type="chain" id="PRO_5006065203" description="TPM domain-containing protein" evidence="2">
    <location>
        <begin position="25"/>
        <end position="352"/>
    </location>
</feature>
<dbReference type="GeneID" id="83882349"/>
<feature type="region of interest" description="Disordered" evidence="1">
    <location>
        <begin position="325"/>
        <end position="352"/>
    </location>
</feature>
<gene>
    <name evidence="4" type="ORF">PH7735_03371</name>
</gene>
<dbReference type="Gene3D" id="3.10.310.50">
    <property type="match status" value="1"/>
</dbReference>
<feature type="domain" description="TPM" evidence="3">
    <location>
        <begin position="35"/>
        <end position="161"/>
    </location>
</feature>
<dbReference type="PANTHER" id="PTHR30373">
    <property type="entry name" value="UPF0603 PROTEIN YGCG"/>
    <property type="match status" value="1"/>
</dbReference>
<feature type="compositionally biased region" description="Gly residues" evidence="1">
    <location>
        <begin position="338"/>
        <end position="352"/>
    </location>
</feature>
<dbReference type="STRING" id="1715693.PH7735_03371"/>
<evidence type="ECO:0000256" key="2">
    <source>
        <dbReference type="SAM" id="SignalP"/>
    </source>
</evidence>
<dbReference type="AlphaFoldDB" id="A0A0P1IF14"/>
<evidence type="ECO:0000256" key="1">
    <source>
        <dbReference type="SAM" id="MobiDB-lite"/>
    </source>
</evidence>
<feature type="signal peptide" evidence="2">
    <location>
        <begin position="1"/>
        <end position="24"/>
    </location>
</feature>
<keyword evidence="2" id="KW-0732">Signal</keyword>
<dbReference type="PANTHER" id="PTHR30373:SF2">
    <property type="entry name" value="UPF0603 PROTEIN YGCG"/>
    <property type="match status" value="1"/>
</dbReference>
<accession>A0A0P1IF14</accession>
<dbReference type="EMBL" id="CYTW01000004">
    <property type="protein sequence ID" value="CUK09437.1"/>
    <property type="molecule type" value="Genomic_DNA"/>
</dbReference>
<dbReference type="RefSeq" id="WP_058312535.1">
    <property type="nucleotide sequence ID" value="NZ_CYTW01000004.1"/>
</dbReference>
<keyword evidence="5" id="KW-1185">Reference proteome</keyword>
<evidence type="ECO:0000313" key="5">
    <source>
        <dbReference type="Proteomes" id="UP000051870"/>
    </source>
</evidence>
<proteinExistence type="predicted"/>
<organism evidence="4 5">
    <name type="scientific">Shimia thalassica</name>
    <dbReference type="NCBI Taxonomy" id="1715693"/>
    <lineage>
        <taxon>Bacteria</taxon>
        <taxon>Pseudomonadati</taxon>
        <taxon>Pseudomonadota</taxon>
        <taxon>Alphaproteobacteria</taxon>
        <taxon>Rhodobacterales</taxon>
        <taxon>Roseobacteraceae</taxon>
    </lineage>
</organism>
<dbReference type="InterPro" id="IPR007621">
    <property type="entry name" value="TPM_dom"/>
</dbReference>
<dbReference type="Pfam" id="PF04536">
    <property type="entry name" value="TPM_phosphatase"/>
    <property type="match status" value="1"/>
</dbReference>
<evidence type="ECO:0000313" key="4">
    <source>
        <dbReference type="EMBL" id="CUK09437.1"/>
    </source>
</evidence>
<name>A0A0P1IF14_9RHOB</name>
<protein>
    <recommendedName>
        <fullName evidence="3">TPM domain-containing protein</fullName>
    </recommendedName>
</protein>
<dbReference type="Proteomes" id="UP000051870">
    <property type="component" value="Unassembled WGS sequence"/>
</dbReference>
<evidence type="ECO:0000259" key="3">
    <source>
        <dbReference type="Pfam" id="PF04536"/>
    </source>
</evidence>
<reference evidence="5" key="1">
    <citation type="submission" date="2015-09" db="EMBL/GenBank/DDBJ databases">
        <authorList>
            <person name="Rodrigo-Torres Lidia"/>
            <person name="Arahal R.David."/>
        </authorList>
    </citation>
    <scope>NUCLEOTIDE SEQUENCE [LARGE SCALE GENOMIC DNA]</scope>
    <source>
        <strain evidence="5">CECT 7735</strain>
    </source>
</reference>